<organism evidence="2 3">
    <name type="scientific">Streblomastix strix</name>
    <dbReference type="NCBI Taxonomy" id="222440"/>
    <lineage>
        <taxon>Eukaryota</taxon>
        <taxon>Metamonada</taxon>
        <taxon>Preaxostyla</taxon>
        <taxon>Oxymonadida</taxon>
        <taxon>Streblomastigidae</taxon>
        <taxon>Streblomastix</taxon>
    </lineage>
</organism>
<accession>A0A5J4W4J7</accession>
<dbReference type="Proteomes" id="UP000324800">
    <property type="component" value="Unassembled WGS sequence"/>
</dbReference>
<dbReference type="EMBL" id="SNRW01003529">
    <property type="protein sequence ID" value="KAA6389592.1"/>
    <property type="molecule type" value="Genomic_DNA"/>
</dbReference>
<dbReference type="InterPro" id="IPR000719">
    <property type="entry name" value="Prot_kinase_dom"/>
</dbReference>
<reference evidence="2 3" key="1">
    <citation type="submission" date="2019-03" db="EMBL/GenBank/DDBJ databases">
        <title>Single cell metagenomics reveals metabolic interactions within the superorganism composed of flagellate Streblomastix strix and complex community of Bacteroidetes bacteria on its surface.</title>
        <authorList>
            <person name="Treitli S.C."/>
            <person name="Kolisko M."/>
            <person name="Husnik F."/>
            <person name="Keeling P."/>
            <person name="Hampl V."/>
        </authorList>
    </citation>
    <scope>NUCLEOTIDE SEQUENCE [LARGE SCALE GENOMIC DNA]</scope>
    <source>
        <strain evidence="2">ST1C</strain>
    </source>
</reference>
<gene>
    <name evidence="2" type="ORF">EZS28_014883</name>
</gene>
<dbReference type="InterPro" id="IPR001245">
    <property type="entry name" value="Ser-Thr/Tyr_kinase_cat_dom"/>
</dbReference>
<protein>
    <recommendedName>
        <fullName evidence="1">Protein kinase domain-containing protein</fullName>
    </recommendedName>
</protein>
<dbReference type="GO" id="GO:0005524">
    <property type="term" value="F:ATP binding"/>
    <property type="evidence" value="ECO:0007669"/>
    <property type="project" value="InterPro"/>
</dbReference>
<feature type="domain" description="Protein kinase" evidence="1">
    <location>
        <begin position="1"/>
        <end position="137"/>
    </location>
</feature>
<comment type="caution">
    <text evidence="2">The sequence shown here is derived from an EMBL/GenBank/DDBJ whole genome shotgun (WGS) entry which is preliminary data.</text>
</comment>
<dbReference type="InterPro" id="IPR011009">
    <property type="entry name" value="Kinase-like_dom_sf"/>
</dbReference>
<evidence type="ECO:0000313" key="3">
    <source>
        <dbReference type="Proteomes" id="UP000324800"/>
    </source>
</evidence>
<name>A0A5J4W4J7_9EUKA</name>
<sequence length="137" mass="15559">MTEIYTFQTEKQKKDASKLFDSLELISFPFLSTLNGKIEKDGSIHVENQIMPQNCIELFILKEKDLNKVIDEQKLFDFAAQGALVLSFLHKQKIVHGKISLKSVCIGEDNILLIGPVDFCSNFQEGDIKEGDFDRFG</sequence>
<dbReference type="Pfam" id="PF07714">
    <property type="entry name" value="PK_Tyr_Ser-Thr"/>
    <property type="match status" value="1"/>
</dbReference>
<evidence type="ECO:0000313" key="2">
    <source>
        <dbReference type="EMBL" id="KAA6389592.1"/>
    </source>
</evidence>
<dbReference type="AlphaFoldDB" id="A0A5J4W4J7"/>
<proteinExistence type="predicted"/>
<dbReference type="PROSITE" id="PS50011">
    <property type="entry name" value="PROTEIN_KINASE_DOM"/>
    <property type="match status" value="1"/>
</dbReference>
<dbReference type="SUPFAM" id="SSF56112">
    <property type="entry name" value="Protein kinase-like (PK-like)"/>
    <property type="match status" value="1"/>
</dbReference>
<dbReference type="Gene3D" id="1.10.510.10">
    <property type="entry name" value="Transferase(Phosphotransferase) domain 1"/>
    <property type="match status" value="1"/>
</dbReference>
<evidence type="ECO:0000259" key="1">
    <source>
        <dbReference type="PROSITE" id="PS50011"/>
    </source>
</evidence>
<dbReference type="GO" id="GO:0004672">
    <property type="term" value="F:protein kinase activity"/>
    <property type="evidence" value="ECO:0007669"/>
    <property type="project" value="InterPro"/>
</dbReference>